<evidence type="ECO:0000313" key="4">
    <source>
        <dbReference type="EMBL" id="PIM95429.1"/>
    </source>
</evidence>
<dbReference type="Pfam" id="PF19295">
    <property type="entry name" value="SufBD_N"/>
    <property type="match status" value="1"/>
</dbReference>
<accession>A0ABX4MIK9</accession>
<dbReference type="SUPFAM" id="SSF101960">
    <property type="entry name" value="Stabilizer of iron transporter SufD"/>
    <property type="match status" value="1"/>
</dbReference>
<reference evidence="4" key="1">
    <citation type="submission" date="2017-09" db="EMBL/GenBank/DDBJ databases">
        <authorList>
            <person name="Campbell M.A."/>
            <person name="Lukasik P."/>
            <person name="Simon C."/>
            <person name="McCutcheon J.P."/>
        </authorList>
    </citation>
    <scope>NUCLEOTIDE SEQUENCE [LARGE SCALE GENOMIC DNA]</scope>
    <source>
        <strain evidence="4">MAGNEO</strain>
    </source>
</reference>
<dbReference type="Proteomes" id="UP000228684">
    <property type="component" value="Unassembled WGS sequence"/>
</dbReference>
<dbReference type="InterPro" id="IPR037284">
    <property type="entry name" value="SUF_FeS_clus_asmbl_SufBD_sf"/>
</dbReference>
<evidence type="ECO:0000259" key="2">
    <source>
        <dbReference type="Pfam" id="PF01458"/>
    </source>
</evidence>
<protein>
    <submittedName>
        <fullName evidence="4">FeS cluster assembly protein sufB</fullName>
    </submittedName>
</protein>
<dbReference type="InterPro" id="IPR000825">
    <property type="entry name" value="SUF_FeS_clus_asmbl_SufBD_core"/>
</dbReference>
<gene>
    <name evidence="4" type="primary">sufB</name>
    <name evidence="4" type="ORF">magneo_183</name>
</gene>
<evidence type="ECO:0000259" key="3">
    <source>
        <dbReference type="Pfam" id="PF19295"/>
    </source>
</evidence>
<keyword evidence="5" id="KW-1185">Reference proteome</keyword>
<dbReference type="InterPro" id="IPR045595">
    <property type="entry name" value="SufBD_N"/>
</dbReference>
<dbReference type="PANTHER" id="PTHR30508">
    <property type="entry name" value="FES CLUSTER ASSEMBLY PROTEIN SUF"/>
    <property type="match status" value="1"/>
</dbReference>
<dbReference type="PANTHER" id="PTHR30508:SF1">
    <property type="entry name" value="UPF0051 PROTEIN ABCI8, CHLOROPLASTIC-RELATED"/>
    <property type="match status" value="1"/>
</dbReference>
<comment type="caution">
    <text evidence="4">The sequence shown here is derived from an EMBL/GenBank/DDBJ whole genome shotgun (WGS) entry which is preliminary data.</text>
</comment>
<dbReference type="EMBL" id="NXGM01000034">
    <property type="protein sequence ID" value="PIM95429.1"/>
    <property type="molecule type" value="Genomic_DNA"/>
</dbReference>
<sequence>MINWWSMKPLFLIDRIYIELISACRKEPRWLLDWRINSFYCWIFICFPSWNKIGLNYKEFNKDLINMDTNYMEVTNRHVSDIDVIYNSNSVYLSLTKELKKIGVQFMNLSIATLLSPVYIRRYFGKVISSNDNYFSALNSMFFTDGTFVVIPKNVRSPVLLSTYFKINRGSSGQFERTLIILEDQSHASYFEGCNSNIASDNVLHAAVVEITVRNSSCLRYSTFQNWLGGKMGVLNFVTKRALCSERYSKIIWIQIEIGAVITWKYPSSVLIAKYSNAEFYSLSISNSNQCVDTGTKVYHIGSNTNSIVLSKSVAYGLSTNVFRIYVNIEQENCKSVVKCNSLLWSRQCMVCSLPTIEVNCLSSNVEYESVNSYITKMQLNYCKCKGLSGNDTLRLIVNGHVYDILRYLPIEISLEVTKLFFENNN</sequence>
<feature type="domain" description="SUF system FeS cluster assembly SufBD N-terminal" evidence="3">
    <location>
        <begin position="84"/>
        <end position="156"/>
    </location>
</feature>
<dbReference type="InterPro" id="IPR055346">
    <property type="entry name" value="Fe-S_cluster_assembly_SufBD"/>
</dbReference>
<organism evidence="4 5">
    <name type="scientific">Candidatus Hodgkinia cicadicola</name>
    <dbReference type="NCBI Taxonomy" id="573658"/>
    <lineage>
        <taxon>Bacteria</taxon>
        <taxon>Pseudomonadati</taxon>
        <taxon>Pseudomonadota</taxon>
        <taxon>Alphaproteobacteria</taxon>
        <taxon>Hyphomicrobiales</taxon>
        <taxon>Candidatus Hodgkinia</taxon>
    </lineage>
</organism>
<feature type="domain" description="SUF system FeS cluster assembly SufBD core" evidence="2">
    <location>
        <begin position="167"/>
        <end position="400"/>
    </location>
</feature>
<comment type="similarity">
    <text evidence="1">Belongs to the iron-sulfur cluster assembly SufBD family.</text>
</comment>
<proteinExistence type="inferred from homology"/>
<evidence type="ECO:0000313" key="5">
    <source>
        <dbReference type="Proteomes" id="UP000228684"/>
    </source>
</evidence>
<name>A0ABX4MIK9_9HYPH</name>
<evidence type="ECO:0000256" key="1">
    <source>
        <dbReference type="ARBA" id="ARBA00043967"/>
    </source>
</evidence>
<dbReference type="Pfam" id="PF01458">
    <property type="entry name" value="SUFBD_core"/>
    <property type="match status" value="1"/>
</dbReference>